<evidence type="ECO:0000313" key="6">
    <source>
        <dbReference type="EMBL" id="KWZ82616.1"/>
    </source>
</evidence>
<dbReference type="GO" id="GO:0016020">
    <property type="term" value="C:membrane"/>
    <property type="evidence" value="ECO:0007669"/>
    <property type="project" value="UniProtKB-SubCell"/>
</dbReference>
<dbReference type="InterPro" id="IPR002657">
    <property type="entry name" value="BilAc:Na_symport/Acr3"/>
</dbReference>
<feature type="transmembrane region" description="Helical" evidence="5">
    <location>
        <begin position="192"/>
        <end position="215"/>
    </location>
</feature>
<dbReference type="InterPro" id="IPR004710">
    <property type="entry name" value="Bilac:Na_transpt"/>
</dbReference>
<evidence type="ECO:0000256" key="2">
    <source>
        <dbReference type="ARBA" id="ARBA00022692"/>
    </source>
</evidence>
<dbReference type="InterPro" id="IPR038770">
    <property type="entry name" value="Na+/solute_symporter_sf"/>
</dbReference>
<dbReference type="PANTHER" id="PTHR10361:SF28">
    <property type="entry name" value="P3 PROTEIN-RELATED"/>
    <property type="match status" value="1"/>
</dbReference>
<evidence type="ECO:0000256" key="4">
    <source>
        <dbReference type="ARBA" id="ARBA00023136"/>
    </source>
</evidence>
<feature type="transmembrane region" description="Helical" evidence="5">
    <location>
        <begin position="221"/>
        <end position="247"/>
    </location>
</feature>
<dbReference type="PANTHER" id="PTHR10361">
    <property type="entry name" value="SODIUM-BILE ACID COTRANSPORTER"/>
    <property type="match status" value="1"/>
</dbReference>
<comment type="subcellular location">
    <subcellularLocation>
        <location evidence="1">Membrane</location>
        <topology evidence="1">Multi-pass membrane protein</topology>
    </subcellularLocation>
</comment>
<sequence>MATLEKISAFAGKTFTVWVLIFAVIAYFLPQHFAWIGNYIVPLLGIVMFGMGLTLELSDFKEVFKKPLEVALGVVGHFVIMPLIAFLLAVGLNLPKDIAIGVILVGCCPSGTASNVMVFLARGNVALAVAIASVSTILAPIVTPLLILLFASKWVHVSVLSLFLSVVQVIIVPLLLGFIVKKFFGKQARAGAKAMPLVSVVAIVLIVAGVVAGSAEKIAQTALLVFAVVILHNLLGFIIGFFFARLCGMDLAKQKAVSMEVGMQNSGLGVALATAHFSPLAAVPSAIFSVWHNLSGSLLANIYSRMKDKKVVNPDAKPDASQHM</sequence>
<name>A0A133KSY8_HEYCO</name>
<protein>
    <submittedName>
        <fullName evidence="6">Bile acid transporter</fullName>
    </submittedName>
</protein>
<proteinExistence type="predicted"/>
<comment type="caution">
    <text evidence="6">The sequence shown here is derived from an EMBL/GenBank/DDBJ whole genome shotgun (WGS) entry which is preliminary data.</text>
</comment>
<feature type="transmembrane region" description="Helical" evidence="5">
    <location>
        <begin position="127"/>
        <end position="151"/>
    </location>
</feature>
<dbReference type="Pfam" id="PF01758">
    <property type="entry name" value="SBF"/>
    <property type="match status" value="1"/>
</dbReference>
<feature type="transmembrane region" description="Helical" evidence="5">
    <location>
        <begin position="7"/>
        <end position="29"/>
    </location>
</feature>
<evidence type="ECO:0000313" key="7">
    <source>
        <dbReference type="Proteomes" id="UP000070376"/>
    </source>
</evidence>
<feature type="transmembrane region" description="Helical" evidence="5">
    <location>
        <begin position="98"/>
        <end position="120"/>
    </location>
</feature>
<gene>
    <name evidence="6" type="ORF">HMPREF3213_01694</name>
</gene>
<evidence type="ECO:0000256" key="5">
    <source>
        <dbReference type="SAM" id="Phobius"/>
    </source>
</evidence>
<accession>A0A133KSY8</accession>
<evidence type="ECO:0000256" key="3">
    <source>
        <dbReference type="ARBA" id="ARBA00022989"/>
    </source>
</evidence>
<organism evidence="6 7">
    <name type="scientific">Heyndrickxia coagulans</name>
    <name type="common">Weizmannia coagulans</name>
    <dbReference type="NCBI Taxonomy" id="1398"/>
    <lineage>
        <taxon>Bacteria</taxon>
        <taxon>Bacillati</taxon>
        <taxon>Bacillota</taxon>
        <taxon>Bacilli</taxon>
        <taxon>Bacillales</taxon>
        <taxon>Bacillaceae</taxon>
        <taxon>Heyndrickxia</taxon>
    </lineage>
</organism>
<feature type="transmembrane region" description="Helical" evidence="5">
    <location>
        <begin position="157"/>
        <end position="180"/>
    </location>
</feature>
<dbReference type="EMBL" id="LRPN01000051">
    <property type="protein sequence ID" value="KWZ82616.1"/>
    <property type="molecule type" value="Genomic_DNA"/>
</dbReference>
<feature type="transmembrane region" description="Helical" evidence="5">
    <location>
        <begin position="70"/>
        <end position="92"/>
    </location>
</feature>
<feature type="transmembrane region" description="Helical" evidence="5">
    <location>
        <begin position="268"/>
        <end position="291"/>
    </location>
</feature>
<feature type="transmembrane region" description="Helical" evidence="5">
    <location>
        <begin position="35"/>
        <end position="58"/>
    </location>
</feature>
<dbReference type="PATRIC" id="fig|1398.22.peg.1701"/>
<dbReference type="Gene3D" id="1.20.1530.20">
    <property type="match status" value="1"/>
</dbReference>
<reference evidence="7" key="1">
    <citation type="submission" date="2016-01" db="EMBL/GenBank/DDBJ databases">
        <authorList>
            <person name="Mitreva M."/>
            <person name="Pepin K.H."/>
            <person name="Mihindukulasuriya K.A."/>
            <person name="Fulton R."/>
            <person name="Fronick C."/>
            <person name="O'Laughlin M."/>
            <person name="Miner T."/>
            <person name="Herter B."/>
            <person name="Rosa B.A."/>
            <person name="Cordes M."/>
            <person name="Tomlinson C."/>
            <person name="Wollam A."/>
            <person name="Palsikar V.B."/>
            <person name="Mardis E.R."/>
            <person name="Wilson R.K."/>
        </authorList>
    </citation>
    <scope>NUCLEOTIDE SEQUENCE [LARGE SCALE GENOMIC DNA]</scope>
    <source>
        <strain evidence="7">GED7749B</strain>
    </source>
</reference>
<keyword evidence="3 5" id="KW-1133">Transmembrane helix</keyword>
<dbReference type="AlphaFoldDB" id="A0A133KSY8"/>
<dbReference type="Proteomes" id="UP000070376">
    <property type="component" value="Unassembled WGS sequence"/>
</dbReference>
<evidence type="ECO:0000256" key="1">
    <source>
        <dbReference type="ARBA" id="ARBA00004141"/>
    </source>
</evidence>
<dbReference type="RefSeq" id="WP_061086774.1">
    <property type="nucleotide sequence ID" value="NZ_KQ955829.1"/>
</dbReference>
<keyword evidence="4 5" id="KW-0472">Membrane</keyword>
<keyword evidence="2 5" id="KW-0812">Transmembrane</keyword>